<proteinExistence type="predicted"/>
<accession>A0A4Y5STV4</accession>
<organism evidence="1 2">
    <name type="scientific">Paracoccus liaowanqingii</name>
    <dbReference type="NCBI Taxonomy" id="2560053"/>
    <lineage>
        <taxon>Bacteria</taxon>
        <taxon>Pseudomonadati</taxon>
        <taxon>Pseudomonadota</taxon>
        <taxon>Alphaproteobacteria</taxon>
        <taxon>Rhodobacterales</taxon>
        <taxon>Paracoccaceae</taxon>
        <taxon>Paracoccus</taxon>
    </lineage>
</organism>
<name>A0A4Y5STV4_9RHOB</name>
<reference evidence="2" key="1">
    <citation type="submission" date="2019-05" db="EMBL/GenBank/DDBJ databases">
        <title>Tamlana fucoidanivorans sp. nov., isolated from the surface of algae collected from Fujian province in China.</title>
        <authorList>
            <person name="Li J."/>
        </authorList>
    </citation>
    <scope>NUCLEOTIDE SEQUENCE [LARGE SCALE GENOMIC DNA]</scope>
    <source>
        <strain evidence="2">2251</strain>
        <plasmid evidence="2">unnamed4</plasmid>
    </source>
</reference>
<dbReference type="Proteomes" id="UP000296374">
    <property type="component" value="Plasmid unnamed4"/>
</dbReference>
<keyword evidence="1" id="KW-0614">Plasmid</keyword>
<dbReference type="RefSeq" id="WP_139616114.1">
    <property type="nucleotide sequence ID" value="NZ_CP040763.1"/>
</dbReference>
<geneLocation type="plasmid" evidence="1 2">
    <name>unnamed4</name>
</geneLocation>
<gene>
    <name evidence="1" type="ORF">E4191_19800</name>
</gene>
<protein>
    <submittedName>
        <fullName evidence="1">Uncharacterized protein</fullName>
    </submittedName>
</protein>
<dbReference type="EMBL" id="CP040763">
    <property type="protein sequence ID" value="QDA36363.1"/>
    <property type="molecule type" value="Genomic_DNA"/>
</dbReference>
<evidence type="ECO:0000313" key="2">
    <source>
        <dbReference type="Proteomes" id="UP000296374"/>
    </source>
</evidence>
<dbReference type="AlphaFoldDB" id="A0A4Y5STV4"/>
<sequence>MRAAQQAVFIGQGHKYHQDIAAARAVIPQTLSSIISLYIFKQSEGVYLKNGRVLLLNDWSSLFHPSSHDNIMPFNHDLIELSGIASHTTYSTTNGTTRIRMAGS</sequence>
<evidence type="ECO:0000313" key="1">
    <source>
        <dbReference type="EMBL" id="QDA36363.1"/>
    </source>
</evidence>
<dbReference type="KEGG" id="plia:E4191_19800"/>